<organism evidence="1 2">
    <name type="scientific">Haematococcus lacustris</name>
    <name type="common">Green alga</name>
    <name type="synonym">Haematococcus pluvialis</name>
    <dbReference type="NCBI Taxonomy" id="44745"/>
    <lineage>
        <taxon>Eukaryota</taxon>
        <taxon>Viridiplantae</taxon>
        <taxon>Chlorophyta</taxon>
        <taxon>core chlorophytes</taxon>
        <taxon>Chlorophyceae</taxon>
        <taxon>CS clade</taxon>
        <taxon>Chlamydomonadales</taxon>
        <taxon>Haematococcaceae</taxon>
        <taxon>Haematococcus</taxon>
    </lineage>
</organism>
<dbReference type="AlphaFoldDB" id="A0A699Z5K4"/>
<evidence type="ECO:0000313" key="2">
    <source>
        <dbReference type="Proteomes" id="UP000485058"/>
    </source>
</evidence>
<reference evidence="1 2" key="1">
    <citation type="submission" date="2020-02" db="EMBL/GenBank/DDBJ databases">
        <title>Draft genome sequence of Haematococcus lacustris strain NIES-144.</title>
        <authorList>
            <person name="Morimoto D."/>
            <person name="Nakagawa S."/>
            <person name="Yoshida T."/>
            <person name="Sawayama S."/>
        </authorList>
    </citation>
    <scope>NUCLEOTIDE SEQUENCE [LARGE SCALE GENOMIC DNA]</scope>
    <source>
        <strain evidence="1 2">NIES-144</strain>
    </source>
</reference>
<keyword evidence="2" id="KW-1185">Reference proteome</keyword>
<comment type="caution">
    <text evidence="1">The sequence shown here is derived from an EMBL/GenBank/DDBJ whole genome shotgun (WGS) entry which is preliminary data.</text>
</comment>
<dbReference type="EMBL" id="BLLF01000339">
    <property type="protein sequence ID" value="GFH10712.1"/>
    <property type="molecule type" value="Genomic_DNA"/>
</dbReference>
<gene>
    <name evidence="1" type="ORF">HaLaN_06074</name>
</gene>
<evidence type="ECO:0000313" key="1">
    <source>
        <dbReference type="EMBL" id="GFH10712.1"/>
    </source>
</evidence>
<dbReference type="Proteomes" id="UP000485058">
    <property type="component" value="Unassembled WGS sequence"/>
</dbReference>
<protein>
    <submittedName>
        <fullName evidence="1">Uncharacterized protein</fullName>
    </submittedName>
</protein>
<accession>A0A699Z5K4</accession>
<sequence>MLAVRIARSGSAAWAGFRGCCTVTVTQEGIAVATANAATQTTLAALGPSRPANFLLALTAWPHPEGVEAAAEAVKDTAQLLPPPACKQAG</sequence>
<proteinExistence type="predicted"/>
<name>A0A699Z5K4_HAELA</name>